<protein>
    <submittedName>
        <fullName evidence="8">RDD family protein</fullName>
    </submittedName>
</protein>
<evidence type="ECO:0000256" key="3">
    <source>
        <dbReference type="ARBA" id="ARBA00022692"/>
    </source>
</evidence>
<accession>A0ABT3MUE9</accession>
<reference evidence="8 9" key="1">
    <citation type="submission" date="2022-10" db="EMBL/GenBank/DDBJ databases">
        <title>High-quality genome sequences of two octocoral-associated bacteria, Endozoicomonas euniceicola EF212 and Endozoicomonas gorgoniicola PS125.</title>
        <authorList>
            <person name="Chiou Y.-J."/>
            <person name="Chen Y.-H."/>
        </authorList>
    </citation>
    <scope>NUCLEOTIDE SEQUENCE [LARGE SCALE GENOMIC DNA]</scope>
    <source>
        <strain evidence="8 9">PS125</strain>
    </source>
</reference>
<dbReference type="InterPro" id="IPR010432">
    <property type="entry name" value="RDD"/>
</dbReference>
<dbReference type="InterPro" id="IPR051791">
    <property type="entry name" value="Pra-immunoreactive"/>
</dbReference>
<gene>
    <name evidence="8" type="ORF">NX722_10225</name>
</gene>
<keyword evidence="3 6" id="KW-0812">Transmembrane</keyword>
<proteinExistence type="predicted"/>
<evidence type="ECO:0000256" key="4">
    <source>
        <dbReference type="ARBA" id="ARBA00022989"/>
    </source>
</evidence>
<evidence type="ECO:0000313" key="8">
    <source>
        <dbReference type="EMBL" id="MCW7553010.1"/>
    </source>
</evidence>
<evidence type="ECO:0000256" key="2">
    <source>
        <dbReference type="ARBA" id="ARBA00022475"/>
    </source>
</evidence>
<feature type="domain" description="RDD" evidence="7">
    <location>
        <begin position="15"/>
        <end position="142"/>
    </location>
</feature>
<organism evidence="8 9">
    <name type="scientific">Endozoicomonas gorgoniicola</name>
    <dbReference type="NCBI Taxonomy" id="1234144"/>
    <lineage>
        <taxon>Bacteria</taxon>
        <taxon>Pseudomonadati</taxon>
        <taxon>Pseudomonadota</taxon>
        <taxon>Gammaproteobacteria</taxon>
        <taxon>Oceanospirillales</taxon>
        <taxon>Endozoicomonadaceae</taxon>
        <taxon>Endozoicomonas</taxon>
    </lineage>
</organism>
<evidence type="ECO:0000313" key="9">
    <source>
        <dbReference type="Proteomes" id="UP001209854"/>
    </source>
</evidence>
<sequence length="161" mass="17707">MNNQAVGKFGAAYEYSGFWIRVGASLIDGIIILFATYPLLYMIYGDEIIHNDTLVIGGADFLLSYVMPFIATMLFWFYKSATPGKMAVKAIVVDAATGNSPTIKQCIIRYLGYIVATLPLGLGILWVAWDSKKQGWHDKMAGTVVIRPKNKGVEKVEFAGS</sequence>
<evidence type="ECO:0000256" key="1">
    <source>
        <dbReference type="ARBA" id="ARBA00004651"/>
    </source>
</evidence>
<name>A0ABT3MUE9_9GAMM</name>
<feature type="transmembrane region" description="Helical" evidence="6">
    <location>
        <begin position="110"/>
        <end position="129"/>
    </location>
</feature>
<keyword evidence="9" id="KW-1185">Reference proteome</keyword>
<evidence type="ECO:0000256" key="6">
    <source>
        <dbReference type="SAM" id="Phobius"/>
    </source>
</evidence>
<comment type="caution">
    <text evidence="8">The sequence shown here is derived from an EMBL/GenBank/DDBJ whole genome shotgun (WGS) entry which is preliminary data.</text>
</comment>
<dbReference type="PANTHER" id="PTHR36115:SF4">
    <property type="entry name" value="MEMBRANE PROTEIN"/>
    <property type="match status" value="1"/>
</dbReference>
<evidence type="ECO:0000259" key="7">
    <source>
        <dbReference type="Pfam" id="PF06271"/>
    </source>
</evidence>
<dbReference type="PANTHER" id="PTHR36115">
    <property type="entry name" value="PROLINE-RICH ANTIGEN HOMOLOG-RELATED"/>
    <property type="match status" value="1"/>
</dbReference>
<dbReference type="EMBL" id="JAPFCC010000001">
    <property type="protein sequence ID" value="MCW7553010.1"/>
    <property type="molecule type" value="Genomic_DNA"/>
</dbReference>
<dbReference type="RefSeq" id="WP_262567886.1">
    <property type="nucleotide sequence ID" value="NZ_JAPFCC010000001.1"/>
</dbReference>
<keyword evidence="5 6" id="KW-0472">Membrane</keyword>
<comment type="subcellular location">
    <subcellularLocation>
        <location evidence="1">Cell membrane</location>
        <topology evidence="1">Multi-pass membrane protein</topology>
    </subcellularLocation>
</comment>
<keyword evidence="4 6" id="KW-1133">Transmembrane helix</keyword>
<keyword evidence="2" id="KW-1003">Cell membrane</keyword>
<feature type="transmembrane region" description="Helical" evidence="6">
    <location>
        <begin position="18"/>
        <end position="42"/>
    </location>
</feature>
<dbReference type="Proteomes" id="UP001209854">
    <property type="component" value="Unassembled WGS sequence"/>
</dbReference>
<feature type="transmembrane region" description="Helical" evidence="6">
    <location>
        <begin position="54"/>
        <end position="78"/>
    </location>
</feature>
<dbReference type="Pfam" id="PF06271">
    <property type="entry name" value="RDD"/>
    <property type="match status" value="1"/>
</dbReference>
<evidence type="ECO:0000256" key="5">
    <source>
        <dbReference type="ARBA" id="ARBA00023136"/>
    </source>
</evidence>